<dbReference type="InterPro" id="IPR051400">
    <property type="entry name" value="HAD-like_hydrolase"/>
</dbReference>
<reference evidence="4" key="1">
    <citation type="submission" date="2024-06" db="EMBL/GenBank/DDBJ databases">
        <title>The genome sequences of Kitasatospora sp. strain HUAS MG31.</title>
        <authorList>
            <person name="Mo P."/>
        </authorList>
    </citation>
    <scope>NUCLEOTIDE SEQUENCE</scope>
    <source>
        <strain evidence="4">HUAS MG31</strain>
    </source>
</reference>
<protein>
    <submittedName>
        <fullName evidence="4">HAD family hydrolase</fullName>
        <ecNumber evidence="4">3.-.-.-</ecNumber>
    </submittedName>
</protein>
<dbReference type="PRINTS" id="PR00413">
    <property type="entry name" value="HADHALOGNASE"/>
</dbReference>
<dbReference type="PANTHER" id="PTHR46470">
    <property type="entry name" value="N-ACYLNEURAMINATE-9-PHOSPHATASE"/>
    <property type="match status" value="1"/>
</dbReference>
<dbReference type="Pfam" id="PF00702">
    <property type="entry name" value="Hydrolase"/>
    <property type="match status" value="1"/>
</dbReference>
<dbReference type="EMBL" id="CP159872">
    <property type="protein sequence ID" value="XCM81730.1"/>
    <property type="molecule type" value="Genomic_DNA"/>
</dbReference>
<dbReference type="AlphaFoldDB" id="A0AAU8K388"/>
<dbReference type="NCBIfam" id="TIGR01549">
    <property type="entry name" value="HAD-SF-IA-v1"/>
    <property type="match status" value="1"/>
</dbReference>
<keyword evidence="2 4" id="KW-0378">Hydrolase</keyword>
<dbReference type="SUPFAM" id="SSF56784">
    <property type="entry name" value="HAD-like"/>
    <property type="match status" value="1"/>
</dbReference>
<sequence>MPEPIAAVSFDADDTLWDFASGWRPAMEHSARLLGDHHTPEELEEIRNETAAAMPGAGLGAIRRAAFAESLRRIGEPHPDRAERIYREFLRVRAERTELFPETRSVLERLAAARIPLAVTTNGTADLAWFGLHEVFPVVVRGGDCGVSKPDPGIYLVTAGRLGLPPGRVLHVGDHPVEDLAAARAAGLQALLLDRAGAPAESAIGSLEAVADLLGA</sequence>
<accession>A0AAU8K388</accession>
<organism evidence="4">
    <name type="scientific">Kitasatospora camelliae</name>
    <dbReference type="NCBI Taxonomy" id="3156397"/>
    <lineage>
        <taxon>Bacteria</taxon>
        <taxon>Bacillati</taxon>
        <taxon>Actinomycetota</taxon>
        <taxon>Actinomycetes</taxon>
        <taxon>Kitasatosporales</taxon>
        <taxon>Streptomycetaceae</taxon>
        <taxon>Kitasatospora</taxon>
    </lineage>
</organism>
<dbReference type="InterPro" id="IPR023214">
    <property type="entry name" value="HAD_sf"/>
</dbReference>
<comment type="cofactor">
    <cofactor evidence="1">
        <name>Mg(2+)</name>
        <dbReference type="ChEBI" id="CHEBI:18420"/>
    </cofactor>
</comment>
<evidence type="ECO:0000256" key="2">
    <source>
        <dbReference type="ARBA" id="ARBA00022801"/>
    </source>
</evidence>
<evidence type="ECO:0000256" key="3">
    <source>
        <dbReference type="ARBA" id="ARBA00022842"/>
    </source>
</evidence>
<dbReference type="KEGG" id="kcm:ABWK59_23935"/>
<proteinExistence type="predicted"/>
<dbReference type="Gene3D" id="3.40.50.1000">
    <property type="entry name" value="HAD superfamily/HAD-like"/>
    <property type="match status" value="1"/>
</dbReference>
<gene>
    <name evidence="4" type="ORF">ABWK59_23935</name>
</gene>
<evidence type="ECO:0000256" key="1">
    <source>
        <dbReference type="ARBA" id="ARBA00001946"/>
    </source>
</evidence>
<dbReference type="Gene3D" id="1.20.120.1600">
    <property type="match status" value="1"/>
</dbReference>
<dbReference type="SFLD" id="SFLDS00003">
    <property type="entry name" value="Haloacid_Dehalogenase"/>
    <property type="match status" value="1"/>
</dbReference>
<dbReference type="RefSeq" id="WP_354642656.1">
    <property type="nucleotide sequence ID" value="NZ_CP159872.1"/>
</dbReference>
<name>A0AAU8K388_9ACTN</name>
<dbReference type="PANTHER" id="PTHR46470:SF4">
    <property type="entry name" value="5-AMINO-6-(5-PHOSPHO-D-RIBITYLAMINO)URACIL PHOSPHATASE YIGB"/>
    <property type="match status" value="1"/>
</dbReference>
<dbReference type="InterPro" id="IPR036412">
    <property type="entry name" value="HAD-like_sf"/>
</dbReference>
<dbReference type="InterPro" id="IPR006439">
    <property type="entry name" value="HAD-SF_hydro_IA"/>
</dbReference>
<dbReference type="NCBIfam" id="TIGR01509">
    <property type="entry name" value="HAD-SF-IA-v3"/>
    <property type="match status" value="1"/>
</dbReference>
<keyword evidence="3" id="KW-0460">Magnesium</keyword>
<dbReference type="EC" id="3.-.-.-" evidence="4"/>
<dbReference type="SFLD" id="SFLDG01129">
    <property type="entry name" value="C1.5:_HAD__Beta-PGM__Phosphata"/>
    <property type="match status" value="1"/>
</dbReference>
<dbReference type="GO" id="GO:0009231">
    <property type="term" value="P:riboflavin biosynthetic process"/>
    <property type="evidence" value="ECO:0007669"/>
    <property type="project" value="TreeGrafter"/>
</dbReference>
<dbReference type="GO" id="GO:0016787">
    <property type="term" value="F:hydrolase activity"/>
    <property type="evidence" value="ECO:0007669"/>
    <property type="project" value="UniProtKB-KW"/>
</dbReference>
<evidence type="ECO:0000313" key="4">
    <source>
        <dbReference type="EMBL" id="XCM81730.1"/>
    </source>
</evidence>